<dbReference type="AlphaFoldDB" id="A0A4Q7NEU1"/>
<keyword evidence="2" id="KW-0732">Signal</keyword>
<dbReference type="Gene3D" id="3.40.190.150">
    <property type="entry name" value="Bordetella uptake gene, domain 1"/>
    <property type="match status" value="1"/>
</dbReference>
<keyword evidence="3" id="KW-0675">Receptor</keyword>
<reference evidence="3 4" key="1">
    <citation type="submission" date="2019-02" db="EMBL/GenBank/DDBJ databases">
        <title>Genomic Encyclopedia of Type Strains, Phase IV (KMG-IV): sequencing the most valuable type-strain genomes for metagenomic binning, comparative biology and taxonomic classification.</title>
        <authorList>
            <person name="Goeker M."/>
        </authorList>
    </citation>
    <scope>NUCLEOTIDE SEQUENCE [LARGE SCALE GENOMIC DNA]</scope>
    <source>
        <strain evidence="3 4">K24</strain>
    </source>
</reference>
<dbReference type="Proteomes" id="UP000292445">
    <property type="component" value="Unassembled WGS sequence"/>
</dbReference>
<evidence type="ECO:0000313" key="3">
    <source>
        <dbReference type="EMBL" id="RZS81651.1"/>
    </source>
</evidence>
<dbReference type="PANTHER" id="PTHR42928:SF5">
    <property type="entry name" value="BLR1237 PROTEIN"/>
    <property type="match status" value="1"/>
</dbReference>
<feature type="chain" id="PRO_5020664954" evidence="2">
    <location>
        <begin position="25"/>
        <end position="326"/>
    </location>
</feature>
<dbReference type="CDD" id="cd13578">
    <property type="entry name" value="PBP2_Bug27"/>
    <property type="match status" value="1"/>
</dbReference>
<proteinExistence type="inferred from homology"/>
<accession>A0A4Q7NEU1</accession>
<evidence type="ECO:0000256" key="1">
    <source>
        <dbReference type="ARBA" id="ARBA00006987"/>
    </source>
</evidence>
<dbReference type="EMBL" id="SGXC01000002">
    <property type="protein sequence ID" value="RZS81651.1"/>
    <property type="molecule type" value="Genomic_DNA"/>
</dbReference>
<dbReference type="PIRSF" id="PIRSF017082">
    <property type="entry name" value="YflP"/>
    <property type="match status" value="1"/>
</dbReference>
<dbReference type="Gene3D" id="3.40.190.10">
    <property type="entry name" value="Periplasmic binding protein-like II"/>
    <property type="match status" value="1"/>
</dbReference>
<comment type="similarity">
    <text evidence="1">Belongs to the UPF0065 (bug) family.</text>
</comment>
<sequence>MPHRRQTLALLGALPLAAALPARAQDDFPSRPIRLLVAFAAGGSPDLLARLIGNQVGKQTGQSVVIENRAGANGIIAAEAAAHAAPDGYTLLLTTGSQAINPSIYSKLPYDTVRDFTPVGLLTVAPALTLVVHPKFPGRTFAEFLEMARKPDSRITFGSPGTGNTLHLVGELLNSTAGTHMLHVPYKGGAPALNAVIAGDVSACFLSTAAATIAVKAGQVRPLAVTSRQRIAAFPDVPSMAESGVPDMDYNGGWVGIFAPGKTPPPVVQRLYAEIDKAMHVREVKEKMEAWDSPPAQSSPQEFTRFFQAEMDKFARIVKLAHVPMQ</sequence>
<gene>
    <name evidence="3" type="ORF">EV675_4278</name>
</gene>
<dbReference type="InterPro" id="IPR005064">
    <property type="entry name" value="BUG"/>
</dbReference>
<dbReference type="PANTHER" id="PTHR42928">
    <property type="entry name" value="TRICARBOXYLATE-BINDING PROTEIN"/>
    <property type="match status" value="1"/>
</dbReference>
<keyword evidence="4" id="KW-1185">Reference proteome</keyword>
<dbReference type="OrthoDB" id="8678337at2"/>
<dbReference type="SUPFAM" id="SSF53850">
    <property type="entry name" value="Periplasmic binding protein-like II"/>
    <property type="match status" value="1"/>
</dbReference>
<organism evidence="3 4">
    <name type="scientific">Pigmentiphaga kullae</name>
    <dbReference type="NCBI Taxonomy" id="151784"/>
    <lineage>
        <taxon>Bacteria</taxon>
        <taxon>Pseudomonadati</taxon>
        <taxon>Pseudomonadota</taxon>
        <taxon>Betaproteobacteria</taxon>
        <taxon>Burkholderiales</taxon>
        <taxon>Alcaligenaceae</taxon>
        <taxon>Pigmentiphaga</taxon>
    </lineage>
</organism>
<dbReference type="RefSeq" id="WP_130359568.1">
    <property type="nucleotide sequence ID" value="NZ_SGXC01000002.1"/>
</dbReference>
<comment type="caution">
    <text evidence="3">The sequence shown here is derived from an EMBL/GenBank/DDBJ whole genome shotgun (WGS) entry which is preliminary data.</text>
</comment>
<name>A0A4Q7NEU1_9BURK</name>
<evidence type="ECO:0000313" key="4">
    <source>
        <dbReference type="Proteomes" id="UP000292445"/>
    </source>
</evidence>
<protein>
    <submittedName>
        <fullName evidence="3">Tripartite-type tricarboxylate transporter receptor subunit TctC</fullName>
    </submittedName>
</protein>
<evidence type="ECO:0000256" key="2">
    <source>
        <dbReference type="SAM" id="SignalP"/>
    </source>
</evidence>
<feature type="signal peptide" evidence="2">
    <location>
        <begin position="1"/>
        <end position="24"/>
    </location>
</feature>
<dbReference type="Pfam" id="PF03401">
    <property type="entry name" value="TctC"/>
    <property type="match status" value="1"/>
</dbReference>
<dbReference type="InterPro" id="IPR042100">
    <property type="entry name" value="Bug_dom1"/>
</dbReference>